<dbReference type="OrthoDB" id="5526358at2"/>
<dbReference type="Proteomes" id="UP000018291">
    <property type="component" value="Unassembled WGS sequence"/>
</dbReference>
<dbReference type="eggNOG" id="COG0789">
    <property type="taxonomic scope" value="Bacteria"/>
</dbReference>
<proteinExistence type="predicted"/>
<reference evidence="1 2" key="1">
    <citation type="journal article" date="2013" name="ISME J.">
        <title>Metabolic model for the filamentous 'Candidatus Microthrix parvicella' based on genomic and metagenomic analyses.</title>
        <authorList>
            <person name="Jon McIlroy S."/>
            <person name="Kristiansen R."/>
            <person name="Albertsen M."/>
            <person name="Michael Karst S."/>
            <person name="Rossetti S."/>
            <person name="Lund Nielsen J."/>
            <person name="Tandoi V."/>
            <person name="James Seviour R."/>
            <person name="Nielsen P.H."/>
        </authorList>
    </citation>
    <scope>NUCLEOTIDE SEQUENCE [LARGE SCALE GENOMIC DNA]</scope>
    <source>
        <strain evidence="1 2">RN1</strain>
    </source>
</reference>
<dbReference type="AlphaFoldDB" id="R4YWX6"/>
<organism evidence="1 2">
    <name type="scientific">Candidatus Neomicrothrix parvicella RN1</name>
    <dbReference type="NCBI Taxonomy" id="1229780"/>
    <lineage>
        <taxon>Bacteria</taxon>
        <taxon>Bacillati</taxon>
        <taxon>Actinomycetota</taxon>
        <taxon>Acidimicrobiia</taxon>
        <taxon>Acidimicrobiales</taxon>
        <taxon>Microthrixaceae</taxon>
        <taxon>Candidatus Neomicrothrix</taxon>
    </lineage>
</organism>
<dbReference type="Pfam" id="PF13591">
    <property type="entry name" value="MerR_2"/>
    <property type="match status" value="1"/>
</dbReference>
<keyword evidence="2" id="KW-1185">Reference proteome</keyword>
<dbReference type="HOGENOM" id="CLU_144710_0_0_11"/>
<dbReference type="RefSeq" id="WP_012224103.1">
    <property type="nucleotide sequence ID" value="NZ_HG422565.1"/>
</dbReference>
<dbReference type="STRING" id="1229780.BN381_130156"/>
<dbReference type="Gene3D" id="1.10.1660.10">
    <property type="match status" value="1"/>
</dbReference>
<sequence length="105" mass="11971">MASEIEPAERIEFEVFARVCDLHPELVERFIVLGLLETVSDDEGRLWFERRQVAAVGRIRRLRSGLGLSYSAIAVVAELIDRIDELESELMRRGDHEPSPGRDHA</sequence>
<evidence type="ECO:0000313" key="2">
    <source>
        <dbReference type="Proteomes" id="UP000018291"/>
    </source>
</evidence>
<gene>
    <name evidence="1" type="ORF">BN381_130156</name>
</gene>
<dbReference type="EMBL" id="CANL01000005">
    <property type="protein sequence ID" value="CCM62598.1"/>
    <property type="molecule type" value="Genomic_DNA"/>
</dbReference>
<evidence type="ECO:0000313" key="1">
    <source>
        <dbReference type="EMBL" id="CCM62598.1"/>
    </source>
</evidence>
<name>R4YWX6_9ACTN</name>
<protein>
    <recommendedName>
        <fullName evidence="3">MerR family transcriptional regulator</fullName>
    </recommendedName>
</protein>
<accession>R4YWX6</accession>
<evidence type="ECO:0008006" key="3">
    <source>
        <dbReference type="Google" id="ProtNLM"/>
    </source>
</evidence>
<comment type="caution">
    <text evidence="1">The sequence shown here is derived from an EMBL/GenBank/DDBJ whole genome shotgun (WGS) entry which is preliminary data.</text>
</comment>